<dbReference type="RefSeq" id="WP_129985735.1">
    <property type="nucleotide sequence ID" value="NZ_SDPU01000012.1"/>
</dbReference>
<keyword evidence="4" id="KW-0326">Glycosidase</keyword>
<keyword evidence="2" id="KW-0732">Signal</keyword>
<proteinExistence type="predicted"/>
<evidence type="ECO:0000256" key="2">
    <source>
        <dbReference type="SAM" id="SignalP"/>
    </source>
</evidence>
<sequence>MRRSRVRPVAAAVGLTALVAASLTAGPAQSKNTGLPLGDPALPETRTVTPIAPGVSLTDITRGTGEAKEKDYQTTRTGPWRVRMVTIDPAAGAVGSLRATYGPTLAPTETVSQLAAYSGAQVAVNASYFTFTASRSFPGDPVGLGLYDGDLLSEPSSGTAEVSMLMDARTNQVTFPGKLAWQERMVNKRSGNGLKLEFLGHPPVVPSKCAKKKDPTNCRQDGDVVKLPAKFSETTPAGKGVEVVLGRSGCVVSREKERGTTLTPVQTSLQATGKQTERLWTISRAKKKAGEKKACLRSTMRLRDALGNRIPTGPWVYGVNGRFTLTRDGVAVVPRGDTSLFMRHPRTFVGRTDAGQIGIVTIDGRQPSSVGASLRETAQVALSLGLTNAINLDGGGSTTMAINGAVANSVSGGSERSVGDALIWSPTPYARSKR</sequence>
<feature type="chain" id="PRO_5020714726" evidence="2">
    <location>
        <begin position="31"/>
        <end position="434"/>
    </location>
</feature>
<dbReference type="InterPro" id="IPR018711">
    <property type="entry name" value="NAGPA"/>
</dbReference>
<reference evidence="4 5" key="1">
    <citation type="submission" date="2019-01" db="EMBL/GenBank/DDBJ databases">
        <title>Nocardioides guangzhouensis sp. nov., an actinobacterium isolated from soil.</title>
        <authorList>
            <person name="Fu Y."/>
            <person name="Cai Y."/>
            <person name="Lin Z."/>
            <person name="Chen P."/>
        </authorList>
    </citation>
    <scope>NUCLEOTIDE SEQUENCE [LARGE SCALE GENOMIC DNA]</scope>
    <source>
        <strain evidence="4 5">NBRC 105384</strain>
    </source>
</reference>
<evidence type="ECO:0000256" key="1">
    <source>
        <dbReference type="SAM" id="MobiDB-lite"/>
    </source>
</evidence>
<keyword evidence="4" id="KW-0378">Hydrolase</keyword>
<comment type="caution">
    <text evidence="4">The sequence shown here is derived from an EMBL/GenBank/DDBJ whole genome shotgun (WGS) entry which is preliminary data.</text>
</comment>
<dbReference type="Pfam" id="PF09992">
    <property type="entry name" value="NAGPA"/>
    <property type="match status" value="1"/>
</dbReference>
<dbReference type="AlphaFoldDB" id="A0A4Q5J8J5"/>
<dbReference type="OrthoDB" id="9809781at2"/>
<feature type="signal peptide" evidence="2">
    <location>
        <begin position="1"/>
        <end position="30"/>
    </location>
</feature>
<feature type="domain" description="Phosphodiester glycosidase" evidence="3">
    <location>
        <begin position="285"/>
        <end position="423"/>
    </location>
</feature>
<dbReference type="PANTHER" id="PTHR40446:SF2">
    <property type="entry name" value="N-ACETYLGLUCOSAMINE-1-PHOSPHODIESTER ALPHA-N-ACETYLGLUCOSAMINIDASE"/>
    <property type="match status" value="1"/>
</dbReference>
<dbReference type="EMBL" id="SDPU01000012">
    <property type="protein sequence ID" value="RYU14169.1"/>
    <property type="molecule type" value="Genomic_DNA"/>
</dbReference>
<dbReference type="Proteomes" id="UP000291189">
    <property type="component" value="Unassembled WGS sequence"/>
</dbReference>
<dbReference type="PANTHER" id="PTHR40446">
    <property type="entry name" value="N-ACETYLGLUCOSAMINE-1-PHOSPHODIESTER ALPHA-N-ACETYLGLUCOSAMINIDASE"/>
    <property type="match status" value="1"/>
</dbReference>
<organism evidence="4 5">
    <name type="scientific">Nocardioides iriomotensis</name>
    <dbReference type="NCBI Taxonomy" id="715784"/>
    <lineage>
        <taxon>Bacteria</taxon>
        <taxon>Bacillati</taxon>
        <taxon>Actinomycetota</taxon>
        <taxon>Actinomycetes</taxon>
        <taxon>Propionibacteriales</taxon>
        <taxon>Nocardioidaceae</taxon>
        <taxon>Nocardioides</taxon>
    </lineage>
</organism>
<evidence type="ECO:0000259" key="3">
    <source>
        <dbReference type="Pfam" id="PF09992"/>
    </source>
</evidence>
<gene>
    <name evidence="4" type="ORF">ETU37_04500</name>
</gene>
<accession>A0A4Q5J8J5</accession>
<feature type="region of interest" description="Disordered" evidence="1">
    <location>
        <begin position="55"/>
        <end position="75"/>
    </location>
</feature>
<feature type="region of interest" description="Disordered" evidence="1">
    <location>
        <begin position="28"/>
        <end position="47"/>
    </location>
</feature>
<name>A0A4Q5J8J5_9ACTN</name>
<protein>
    <submittedName>
        <fullName evidence="4">Phosphodiester glycosidase family protein</fullName>
    </submittedName>
</protein>
<dbReference type="GO" id="GO:0016798">
    <property type="term" value="F:hydrolase activity, acting on glycosyl bonds"/>
    <property type="evidence" value="ECO:0007669"/>
    <property type="project" value="UniProtKB-KW"/>
</dbReference>
<evidence type="ECO:0000313" key="5">
    <source>
        <dbReference type="Proteomes" id="UP000291189"/>
    </source>
</evidence>
<keyword evidence="5" id="KW-1185">Reference proteome</keyword>
<evidence type="ECO:0000313" key="4">
    <source>
        <dbReference type="EMBL" id="RYU14169.1"/>
    </source>
</evidence>